<comment type="caution">
    <text evidence="2">The sequence shown here is derived from an EMBL/GenBank/DDBJ whole genome shotgun (WGS) entry which is preliminary data.</text>
</comment>
<evidence type="ECO:0000313" key="3">
    <source>
        <dbReference type="Proteomes" id="UP001595698"/>
    </source>
</evidence>
<evidence type="ECO:0000259" key="1">
    <source>
        <dbReference type="SMART" id="SM00974"/>
    </source>
</evidence>
<dbReference type="Proteomes" id="UP001595698">
    <property type="component" value="Unassembled WGS sequence"/>
</dbReference>
<organism evidence="2 3">
    <name type="scientific">Streptosporangium jomthongense</name>
    <dbReference type="NCBI Taxonomy" id="1193683"/>
    <lineage>
        <taxon>Bacteria</taxon>
        <taxon>Bacillati</taxon>
        <taxon>Actinomycetota</taxon>
        <taxon>Actinomycetes</taxon>
        <taxon>Streptosporangiales</taxon>
        <taxon>Streptosporangiaceae</taxon>
        <taxon>Streptosporangium</taxon>
    </lineage>
</organism>
<evidence type="ECO:0000313" key="2">
    <source>
        <dbReference type="EMBL" id="MFC3986449.1"/>
    </source>
</evidence>
<dbReference type="RefSeq" id="WP_386196698.1">
    <property type="nucleotide sequence ID" value="NZ_JBHSBC010000056.1"/>
</dbReference>
<dbReference type="EMBL" id="JBHSBC010000056">
    <property type="protein sequence ID" value="MFC3986449.1"/>
    <property type="molecule type" value="Genomic_DNA"/>
</dbReference>
<proteinExistence type="predicted"/>
<reference evidence="3" key="1">
    <citation type="journal article" date="2019" name="Int. J. Syst. Evol. Microbiol.">
        <title>The Global Catalogue of Microorganisms (GCM) 10K type strain sequencing project: providing services to taxonomists for standard genome sequencing and annotation.</title>
        <authorList>
            <consortium name="The Broad Institute Genomics Platform"/>
            <consortium name="The Broad Institute Genome Sequencing Center for Infectious Disease"/>
            <person name="Wu L."/>
            <person name="Ma J."/>
        </authorList>
    </citation>
    <scope>NUCLEOTIDE SEQUENCE [LARGE SCALE GENOMIC DNA]</scope>
    <source>
        <strain evidence="3">TBRC 7912</strain>
    </source>
</reference>
<keyword evidence="3" id="KW-1185">Reference proteome</keyword>
<accession>A0ABV8FFU3</accession>
<feature type="domain" description="Bacteriophage T5 Orf172 DNA-binding" evidence="1">
    <location>
        <begin position="141"/>
        <end position="221"/>
    </location>
</feature>
<dbReference type="InterPro" id="IPR018306">
    <property type="entry name" value="Phage_T5_Orf172_DNA-bd"/>
</dbReference>
<dbReference type="Pfam" id="PF13455">
    <property type="entry name" value="MUG113"/>
    <property type="match status" value="1"/>
</dbReference>
<dbReference type="SMART" id="SM00974">
    <property type="entry name" value="T5orf172"/>
    <property type="match status" value="1"/>
</dbReference>
<name>A0ABV8FFU3_9ACTN</name>
<protein>
    <submittedName>
        <fullName evidence="2">GIY-YIG nuclease family protein</fullName>
    </submittedName>
</protein>
<sequence length="238" mass="26910">MKWKCRNCLGARAFIDFSQDDPQFACLDCDWGKALDEDRCTEPCQEWGRHGAGTRCSGAAVVGGRCWRHIKADVLHREIYRYFRNYASDDGLPRLHHVIFAEALKNAAVVIADERHGAHLRNTAVERRVNPERGPSLVYFVGREGLIKIGTTTNLEKRLKALSKGSAMPSGMSVGPVELLATEPGDHRTEGVLHSRFASTRVGRTEWFRPSKALQSYIDDLKRYQQNEDHFMRRIGVA</sequence>
<gene>
    <name evidence="2" type="ORF">ACFOYY_40400</name>
</gene>